<keyword evidence="3 5" id="KW-0697">Rotamase</keyword>
<name>Q8IRJ5_DROME</name>
<reference evidence="8 10" key="8">
    <citation type="journal article" date="2007" name="Science">
        <title>Sequence finishing and mapping of Drosophila melanogaster heterochromatin.</title>
        <authorList>
            <person name="Hoskins R.A."/>
            <person name="Carlson J.W."/>
            <person name="Kennedy C."/>
            <person name="Acevedo D."/>
            <person name="Evans-Holm M."/>
            <person name="Frise E."/>
            <person name="Wan K.H."/>
            <person name="Park S."/>
            <person name="Mendez-Lago M."/>
            <person name="Rossi F."/>
            <person name="Villasante A."/>
            <person name="Dimitri P."/>
            <person name="Karpen G.H."/>
            <person name="Celniker S.E."/>
        </authorList>
    </citation>
    <scope>NUCLEOTIDE SEQUENCE [LARGE SCALE GENOMIC DNA]</scope>
    <source>
        <strain evidence="10">Berkeley</strain>
    </source>
</reference>
<dbReference type="EMBL" id="AE014296">
    <property type="protein sequence ID" value="AAN11433.1"/>
    <property type="molecule type" value="Genomic_DNA"/>
</dbReference>
<comment type="catalytic activity">
    <reaction evidence="1">
        <text>[protein]-peptidylproline (omega=180) = [protein]-peptidylproline (omega=0)</text>
        <dbReference type="Rhea" id="RHEA:16237"/>
        <dbReference type="Rhea" id="RHEA-COMP:10747"/>
        <dbReference type="Rhea" id="RHEA-COMP:10748"/>
        <dbReference type="ChEBI" id="CHEBI:83833"/>
        <dbReference type="ChEBI" id="CHEBI:83834"/>
        <dbReference type="EC" id="5.2.1.8"/>
    </reaction>
</comment>
<dbReference type="GO" id="GO:0080090">
    <property type="term" value="P:regulation of primary metabolic process"/>
    <property type="evidence" value="ECO:0007669"/>
    <property type="project" value="UniProtKB-ARBA"/>
</dbReference>
<evidence type="ECO:0000256" key="5">
    <source>
        <dbReference type="PROSITE-ProRule" id="PRU00278"/>
    </source>
</evidence>
<dbReference type="FlyBase" id="FBgn0052845">
    <property type="gene designation" value="CG32845"/>
</dbReference>
<dbReference type="GO" id="GO:0003755">
    <property type="term" value="F:peptidyl-prolyl cis-trans isomerase activity"/>
    <property type="evidence" value="ECO:0000250"/>
    <property type="project" value="FlyBase"/>
</dbReference>
<dbReference type="Gene3D" id="2.20.70.10">
    <property type="match status" value="1"/>
</dbReference>
<dbReference type="InterPro" id="IPR023058">
    <property type="entry name" value="PPIase_PpiC_CS"/>
</dbReference>
<organism evidence="8 10">
    <name type="scientific">Drosophila melanogaster</name>
    <name type="common">Fruit fly</name>
    <dbReference type="NCBI Taxonomy" id="7227"/>
    <lineage>
        <taxon>Eukaryota</taxon>
        <taxon>Metazoa</taxon>
        <taxon>Ecdysozoa</taxon>
        <taxon>Arthropoda</taxon>
        <taxon>Hexapoda</taxon>
        <taxon>Insecta</taxon>
        <taxon>Pterygota</taxon>
        <taxon>Neoptera</taxon>
        <taxon>Endopterygota</taxon>
        <taxon>Diptera</taxon>
        <taxon>Brachycera</taxon>
        <taxon>Muscomorpha</taxon>
        <taxon>Ephydroidea</taxon>
        <taxon>Drosophilidae</taxon>
        <taxon>Drosophila</taxon>
        <taxon>Sophophora</taxon>
    </lineage>
</organism>
<evidence type="ECO:0000313" key="9">
    <source>
        <dbReference type="FlyBase" id="FBgn0052845"/>
    </source>
</evidence>
<dbReference type="EC" id="5.2.1.8" evidence="2"/>
<reference evidence="8 10" key="3">
    <citation type="journal article" date="2002" name="Genome Biol.">
        <title>Annotation of the Drosophila melanogaster euchromatic genome: a systematic review.</title>
        <authorList>
            <person name="Misra S."/>
            <person name="Crosby M.A."/>
            <person name="Mungall C.J."/>
            <person name="Matthews B.B."/>
            <person name="Campbell K.S."/>
            <person name="Hradecky P."/>
            <person name="Huang Y."/>
            <person name="Kaminker J.S."/>
            <person name="Millburn G.H."/>
            <person name="Prochnik S.E."/>
            <person name="Smith C.D."/>
            <person name="Tupy J.L."/>
            <person name="Whitfied E.J."/>
            <person name="Bayraktaroglu L."/>
            <person name="Berman B.P."/>
            <person name="Bettencourt B.R."/>
            <person name="Celniker S.E."/>
            <person name="de Grey A.D."/>
            <person name="Drysdale R.A."/>
            <person name="Harris N.L."/>
            <person name="Richter J."/>
            <person name="Russo S."/>
            <person name="Schroeder A.J."/>
            <person name="Shu S.Q."/>
            <person name="Stapleton M."/>
            <person name="Yamada C."/>
            <person name="Ashburner M."/>
            <person name="Gelbart W.M."/>
            <person name="Rubin G.M."/>
            <person name="Lewis S.E."/>
        </authorList>
    </citation>
    <scope>GENOME REANNOTATION</scope>
    <source>
        <strain evidence="10">Berkeley</strain>
    </source>
</reference>
<keyword evidence="4 5" id="KW-0413">Isomerase</keyword>
<dbReference type="SMR" id="Q8IRJ5"/>
<dbReference type="VEuPathDB" id="VectorBase:FBgn0052845"/>
<dbReference type="AlphaFoldDB" id="Q8IRJ5"/>
<reference evidence="8 10" key="4">
    <citation type="journal article" date="2002" name="Genome Biol.">
        <title>The transposable elements of the Drosophila melanogaster euchromatin: a genomics perspective.</title>
        <authorList>
            <person name="Kaminker J.S."/>
            <person name="Bergman C.M."/>
            <person name="Kronmiller B."/>
            <person name="Carlson J."/>
            <person name="Svirskas R."/>
            <person name="Patel S."/>
            <person name="Frise E."/>
            <person name="Wheeler D.A."/>
            <person name="Lewis S.E."/>
            <person name="Rubin G.M."/>
            <person name="Ashburner M."/>
            <person name="Celniker S.E."/>
        </authorList>
    </citation>
    <scope>NUCLEOTIDE SEQUENCE [LARGE SCALE GENOMIC DNA]</scope>
    <source>
        <strain evidence="10">Berkeley</strain>
    </source>
</reference>
<dbReference type="InterPro" id="IPR000297">
    <property type="entry name" value="PPIase_PpiC"/>
</dbReference>
<dbReference type="GO" id="GO:0060255">
    <property type="term" value="P:regulation of macromolecule metabolic process"/>
    <property type="evidence" value="ECO:0007669"/>
    <property type="project" value="UniProtKB-ARBA"/>
</dbReference>
<dbReference type="SUPFAM" id="SSF51045">
    <property type="entry name" value="WW domain"/>
    <property type="match status" value="1"/>
</dbReference>
<dbReference type="Gene3D" id="3.10.50.40">
    <property type="match status" value="1"/>
</dbReference>
<dbReference type="PROSITE" id="PS50198">
    <property type="entry name" value="PPIC_PPIASE_2"/>
    <property type="match status" value="1"/>
</dbReference>
<dbReference type="HOGENOM" id="CLU_726213_0_0_1"/>
<dbReference type="GO" id="GO:0005634">
    <property type="term" value="C:nucleus"/>
    <property type="evidence" value="ECO:0000318"/>
    <property type="project" value="GO_Central"/>
</dbReference>
<dbReference type="PROSITE" id="PS50020">
    <property type="entry name" value="WW_DOMAIN_2"/>
    <property type="match status" value="1"/>
</dbReference>
<feature type="domain" description="PpiC" evidence="7">
    <location>
        <begin position="126"/>
        <end position="237"/>
    </location>
</feature>
<protein>
    <recommendedName>
        <fullName evidence="2">peptidylprolyl isomerase</fullName>
        <ecNumber evidence="2">5.2.1.8</ecNumber>
    </recommendedName>
</protein>
<dbReference type="InterPro" id="IPR036020">
    <property type="entry name" value="WW_dom_sf"/>
</dbReference>
<dbReference type="Pfam" id="PF00639">
    <property type="entry name" value="Rotamase"/>
    <property type="match status" value="1"/>
</dbReference>
<dbReference type="GO" id="GO:0005829">
    <property type="term" value="C:cytosol"/>
    <property type="evidence" value="ECO:0000318"/>
    <property type="project" value="GO_Central"/>
</dbReference>
<proteinExistence type="predicted"/>
<evidence type="ECO:0000256" key="2">
    <source>
        <dbReference type="ARBA" id="ARBA00013194"/>
    </source>
</evidence>
<evidence type="ECO:0000256" key="3">
    <source>
        <dbReference type="ARBA" id="ARBA00023110"/>
    </source>
</evidence>
<dbReference type="PANTHER" id="PTHR10657:SF4">
    <property type="entry name" value="PEPTIDYL-PROLYL CIS-TRANS ISOMERASE-RELATED"/>
    <property type="match status" value="1"/>
</dbReference>
<evidence type="ECO:0000256" key="1">
    <source>
        <dbReference type="ARBA" id="ARBA00000971"/>
    </source>
</evidence>
<evidence type="ECO:0000259" key="6">
    <source>
        <dbReference type="PROSITE" id="PS50020"/>
    </source>
</evidence>
<evidence type="ECO:0000259" key="7">
    <source>
        <dbReference type="PROSITE" id="PS50198"/>
    </source>
</evidence>
<dbReference type="Proteomes" id="UP000000803">
    <property type="component" value="Chromosome 3L"/>
</dbReference>
<dbReference type="PANTHER" id="PTHR10657">
    <property type="entry name" value="PEPTIDYL-PROLYL CIS-TRANS ISOMERASE"/>
    <property type="match status" value="1"/>
</dbReference>
<dbReference type="InterPro" id="IPR001202">
    <property type="entry name" value="WW_dom"/>
</dbReference>
<reference evidence="8 10" key="11">
    <citation type="journal article" date="2015" name="Genome Res.">
        <title>The Release 6 reference sequence of the Drosophila melanogaster genome.</title>
        <authorList>
            <person name="Hoskins R.A."/>
            <person name="Carlson J.W."/>
            <person name="Wan K.H."/>
            <person name="Park S."/>
            <person name="Mendez I."/>
            <person name="Galle S.E."/>
            <person name="Booth B.W."/>
            <person name="Pfeiffer B.D."/>
            <person name="George R.A."/>
            <person name="Svirskas R."/>
            <person name="Krzywinski M."/>
            <person name="Schein J."/>
            <person name="Accardo M.C."/>
            <person name="Damia E."/>
            <person name="Messina G."/>
            <person name="Mendez-Lago M."/>
            <person name="de Pablos B."/>
            <person name="Demakova O.V."/>
            <person name="Andreyeva E.N."/>
            <person name="Boldyreva L.V."/>
            <person name="Marra M."/>
            <person name="Carvalho A.B."/>
            <person name="Dimitri P."/>
            <person name="Villasante A."/>
            <person name="Zhimulev I.F."/>
            <person name="Rubin G.M."/>
            <person name="Karpen G.H."/>
            <person name="Celniker S.E."/>
        </authorList>
    </citation>
    <scope>NUCLEOTIDE SEQUENCE [LARGE SCALE GENOMIC DNA]</scope>
    <source>
        <strain evidence="10">Berkeley</strain>
    </source>
</reference>
<dbReference type="OMA" id="CCSARHG"/>
<keyword evidence="10" id="KW-1185">Reference proteome</keyword>
<dbReference type="InterPro" id="IPR046357">
    <property type="entry name" value="PPIase_dom_sf"/>
</dbReference>
<dbReference type="FunCoup" id="Q8IRJ5">
    <property type="interactions" value="6"/>
</dbReference>
<dbReference type="eggNOG" id="KOG3259">
    <property type="taxonomic scope" value="Eukaryota"/>
</dbReference>
<dbReference type="SMART" id="SM00456">
    <property type="entry name" value="WW"/>
    <property type="match status" value="1"/>
</dbReference>
<dbReference type="PhylomeDB" id="Q8IRJ5"/>
<dbReference type="SUPFAM" id="SSF54534">
    <property type="entry name" value="FKBP-like"/>
    <property type="match status" value="1"/>
</dbReference>
<dbReference type="UCSC" id="CG32845-RA">
    <property type="organism name" value="d. melanogaster"/>
</dbReference>
<reference evidence="8 10" key="1">
    <citation type="journal article" date="2000" name="Science">
        <title>The genome sequence of Drosophila melanogaster.</title>
        <authorList>
            <person name="Adams M.D."/>
            <person name="Celniker S.E."/>
            <person name="Holt R.A."/>
            <person name="Evans C.A."/>
            <person name="Gocayne J.D."/>
            <person name="Amanatides P.G."/>
            <person name="Scherer S.E."/>
            <person name="Li P.W."/>
            <person name="Hoskins R.A."/>
            <person name="Galle R.F."/>
            <person name="George R.A."/>
            <person name="Lewis S.E."/>
            <person name="Richards S."/>
            <person name="Ashburner M."/>
            <person name="Henderson S.N."/>
            <person name="Sutton G.G."/>
            <person name="Wortman J.R."/>
            <person name="Yandell M.D."/>
            <person name="Zhang Q."/>
            <person name="Chen L.X."/>
            <person name="Brandon R.C."/>
            <person name="Rogers Y.H."/>
            <person name="Blazej R.G."/>
            <person name="Champe M."/>
            <person name="Pfeiffer B.D."/>
            <person name="Wan K.H."/>
            <person name="Doyle C."/>
            <person name="Baxter E.G."/>
            <person name="Helt G."/>
            <person name="Nelson C.R."/>
            <person name="Gabor G.L."/>
            <person name="Abril J.F."/>
            <person name="Agbayani A."/>
            <person name="An H.J."/>
            <person name="Andrews-Pfannkoch C."/>
            <person name="Baldwin D."/>
            <person name="Ballew R.M."/>
            <person name="Basu A."/>
            <person name="Baxendale J."/>
            <person name="Bayraktaroglu L."/>
            <person name="Beasley E.M."/>
            <person name="Beeson K.Y."/>
            <person name="Benos P.V."/>
            <person name="Berman B.P."/>
            <person name="Bhandari D."/>
            <person name="Bolshakov S."/>
            <person name="Borkova D."/>
            <person name="Botchan M.R."/>
            <person name="Bouck J."/>
            <person name="Brokstein P."/>
            <person name="Brottier P."/>
            <person name="Burtis K.C."/>
            <person name="Busam D.A."/>
            <person name="Butler H."/>
            <person name="Cadieu E."/>
            <person name="Center A."/>
            <person name="Chandra I."/>
            <person name="Cherry J.M."/>
            <person name="Cawley S."/>
            <person name="Dahlke C."/>
            <person name="Davenport L.B."/>
            <person name="Davies P."/>
            <person name="de Pablos B."/>
            <person name="Delcher A."/>
            <person name="Deng Z."/>
            <person name="Mays A.D."/>
            <person name="Dew I."/>
            <person name="Dietz S.M."/>
            <person name="Dodson K."/>
            <person name="Doup L.E."/>
            <person name="Downes M."/>
            <person name="Dugan-Rocha S."/>
            <person name="Dunkov B.C."/>
            <person name="Dunn P."/>
            <person name="Durbin K.J."/>
            <person name="Evangelista C.C."/>
            <person name="Ferraz C."/>
            <person name="Ferriera S."/>
            <person name="Fleischmann W."/>
            <person name="Fosler C."/>
            <person name="Gabrielian A.E."/>
            <person name="Garg N.S."/>
            <person name="Gelbart W.M."/>
            <person name="Glasser K."/>
            <person name="Glodek A."/>
            <person name="Gong F."/>
            <person name="Gorrell J.H."/>
            <person name="Gu Z."/>
            <person name="Guan P."/>
            <person name="Harris M."/>
            <person name="Harris N.L."/>
            <person name="Harvey D."/>
            <person name="Heiman T.J."/>
            <person name="Hernandez J.R."/>
            <person name="Houck J."/>
            <person name="Hostin D."/>
            <person name="Houston K.A."/>
            <person name="Howland T.J."/>
            <person name="Wei M.H."/>
            <person name="Ibegwam C."/>
            <person name="Jalali M."/>
            <person name="Kalush F."/>
            <person name="Karpen G.H."/>
            <person name="Ke Z."/>
            <person name="Kennison J.A."/>
            <person name="Ketchum K.A."/>
            <person name="Kimmel B.E."/>
            <person name="Kodira C.D."/>
            <person name="Kraft C."/>
            <person name="Kravitz S."/>
            <person name="Kulp D."/>
            <person name="Lai Z."/>
            <person name="Lasko P."/>
            <person name="Lei Y."/>
            <person name="Levitsky A.A."/>
            <person name="Li J."/>
            <person name="Li Z."/>
            <person name="Liang Y."/>
            <person name="Lin X."/>
            <person name="Liu X."/>
            <person name="Mattei B."/>
            <person name="McIntosh T.C."/>
            <person name="McLeod M.P."/>
            <person name="McPherson D."/>
            <person name="Merkulov G."/>
            <person name="Milshina N.V."/>
            <person name="Mobarry C."/>
            <person name="Morris J."/>
            <person name="Moshrefi A."/>
            <person name="Mount S.M."/>
            <person name="Moy M."/>
            <person name="Murphy B."/>
            <person name="Murphy L."/>
            <person name="Muzny D.M."/>
            <person name="Nelson D.L."/>
            <person name="Nelson D.R."/>
            <person name="Nelson K.A."/>
            <person name="Nixon K."/>
            <person name="Nusskern D.R."/>
            <person name="Pacleb J.M."/>
            <person name="Palazzolo M."/>
            <person name="Pittman G.S."/>
            <person name="Pan S."/>
            <person name="Pollard J."/>
            <person name="Puri V."/>
            <person name="Reese M.G."/>
            <person name="Reinert K."/>
            <person name="Remington K."/>
            <person name="Saunders R.D."/>
            <person name="Scheeler F."/>
            <person name="Shen H."/>
            <person name="Shue B.C."/>
            <person name="Siden-Kiamos I."/>
            <person name="Simpson M."/>
            <person name="Skupski M.P."/>
            <person name="Smith T."/>
            <person name="Spier E."/>
            <person name="Spradling A.C."/>
            <person name="Stapleton M."/>
            <person name="Strong R."/>
            <person name="Sun E."/>
            <person name="Svirskas R."/>
            <person name="Tector C."/>
            <person name="Turner R."/>
            <person name="Venter E."/>
            <person name="Wang A.H."/>
            <person name="Wang X."/>
            <person name="Wang Z.Y."/>
            <person name="Wassarman D.A."/>
            <person name="Weinstock G.M."/>
            <person name="Weissenbach J."/>
            <person name="Williams S.M."/>
            <person name="WoodageT"/>
            <person name="Worley K.C."/>
            <person name="Wu D."/>
            <person name="Yang S."/>
            <person name="Yao Q.A."/>
            <person name="Ye J."/>
            <person name="Yeh R.F."/>
            <person name="Zaveri J.S."/>
            <person name="Zhan M."/>
            <person name="Zhang G."/>
            <person name="Zhao Q."/>
            <person name="Zheng L."/>
            <person name="Zheng X.H."/>
            <person name="Zhong F.N."/>
            <person name="Zhong W."/>
            <person name="Zhou X."/>
            <person name="Zhu S."/>
            <person name="Zhu X."/>
            <person name="Smith H.O."/>
            <person name="Gibbs R.A."/>
            <person name="Myers E.W."/>
            <person name="Rubin G.M."/>
            <person name="Venter J.C."/>
        </authorList>
    </citation>
    <scope>NUCLEOTIDE SEQUENCE [LARGE SCALE GENOMIC DNA]</scope>
    <source>
        <strain evidence="10">Berkeley</strain>
    </source>
</reference>
<dbReference type="InParanoid" id="Q8IRJ5"/>
<sequence>MNSKNPALCKFDIFKKEDGKNGDQICDHSWGCFDASSKSVYSSVNVKSASYGDGDSGLSNLTEERTSERPNKLPFGWEERIAHSTKECYFYDTITRKVHFTLPPSHHREKDRNAWGAILGDYSDFNDQLRCRHILVKHSESDRCSSYRERMVRRTKQEALNKIMHARDLIQSGKFEFAELANMISDCCSARHGGDLGPLSLTQTPFVFERNILLLKDGELSEIFQTKAGYHILLRTPINYINYSTKNRRRRLKKIFIANEKAKSKAHLKKNQYFSNLTKQQKAFLCKKRQSPVFESMSSCSGRVFFKASSSTSVSEAPKESIKFARHQLNIRNLIVHSQVDETSRLGQYIKVIESKDIGKSVIKLQNVFIKNEKGKKTETEKQKNL</sequence>
<reference evidence="8 10" key="5">
    <citation type="journal article" date="2002" name="Genome Biol.">
        <title>Heterochromatic sequences in a Drosophila whole-genome shotgun assembly.</title>
        <authorList>
            <person name="Hoskins R.A."/>
            <person name="Smith C.D."/>
            <person name="Carlson J.W."/>
            <person name="Carvalho A.B."/>
            <person name="Halpern A."/>
            <person name="Kaminker J.S."/>
            <person name="Kennedy C."/>
            <person name="Mungall C.J."/>
            <person name="Sullivan B.A."/>
            <person name="Sutton G.G."/>
            <person name="Yasuhara J.C."/>
            <person name="Wakimoto B.T."/>
            <person name="Myers E.W."/>
            <person name="Celniker S.E."/>
            <person name="Rubin G.M."/>
            <person name="Karpen G.H."/>
        </authorList>
    </citation>
    <scope>NUCLEOTIDE SEQUENCE [LARGE SCALE GENOMIC DNA]</scope>
    <source>
        <strain evidence="10">Berkeley</strain>
    </source>
</reference>
<evidence type="ECO:0000256" key="4">
    <source>
        <dbReference type="ARBA" id="ARBA00023235"/>
    </source>
</evidence>
<evidence type="ECO:0000313" key="8">
    <source>
        <dbReference type="EMBL" id="AAN11433.1"/>
    </source>
</evidence>
<dbReference type="STRING" id="7227.FBpp0072418"/>
<reference evidence="8 10" key="7">
    <citation type="journal article" date="2007" name="Science">
        <title>The Release 5.1 annotation of Drosophila melanogaster heterochromatin.</title>
        <authorList>
            <person name="Smith C.D."/>
            <person name="Shu S."/>
            <person name="Mungall C.J."/>
            <person name="Karpen G.H."/>
        </authorList>
    </citation>
    <scope>NUCLEOTIDE SEQUENCE [LARGE SCALE GENOMIC DNA]</scope>
    <source>
        <strain evidence="10">Berkeley</strain>
    </source>
</reference>
<accession>Q8IRJ5</accession>
<dbReference type="GeneID" id="318243"/>
<dbReference type="Bgee" id="FBgn0052845">
    <property type="expression patterns" value="Expressed in intestinal stem cell (Drosophila) in digestive tract and 29 other cell types or tissues"/>
</dbReference>
<dbReference type="ExpressionAtlas" id="Q8IRJ5">
    <property type="expression patterns" value="baseline and differential"/>
</dbReference>
<dbReference type="KEGG" id="dme:Dmel_CG32845"/>
<gene>
    <name evidence="8" type="primary">Dmel\CG32845</name>
    <name evidence="8 9" type="ORF">CG32845</name>
    <name evidence="8" type="ORF">Dmel_CG32845</name>
</gene>
<dbReference type="PaxDb" id="7227-FBpp0072418"/>
<evidence type="ECO:0000313" key="10">
    <source>
        <dbReference type="Proteomes" id="UP000000803"/>
    </source>
</evidence>
<dbReference type="RefSeq" id="NP_728511.1">
    <property type="nucleotide sequence ID" value="NM_167822.3"/>
</dbReference>
<dbReference type="InterPro" id="IPR051370">
    <property type="entry name" value="PPIase_Pin1"/>
</dbReference>
<dbReference type="OrthoDB" id="2530521at2759"/>
<reference evidence="8 10" key="6">
    <citation type="journal article" date="2005" name="PLoS Comput. Biol.">
        <title>Combined evidence annotation of transposable elements in genome sequences.</title>
        <authorList>
            <person name="Quesneville H."/>
            <person name="Bergman C.M."/>
            <person name="Andrieu O."/>
            <person name="Autard D."/>
            <person name="Nouaud D."/>
            <person name="Ashburner M."/>
            <person name="Anxolabehere D."/>
        </authorList>
    </citation>
    <scope>NUCLEOTIDE SEQUENCE [LARGE SCALE GENOMIC DNA]</scope>
    <source>
        <strain evidence="10">Berkeley</strain>
    </source>
</reference>
<dbReference type="BioGRID-ORCS" id="318243">
    <property type="hits" value="0 hits in 1 CRISPR screen"/>
</dbReference>
<reference evidence="8 10" key="9">
    <citation type="journal article" date="2015" name="G3 (Bethesda)">
        <title>Gene Model Annotations for Drosophila melanogaster: Impact of High-Throughput Data.</title>
        <authorList>
            <consortium name="FlyBase Consortium"/>
            <person name="Matthews B.B."/>
            <person name="Dos Santos G."/>
            <person name="Crosby M.A."/>
            <person name="Emmert D.B."/>
            <person name="St Pierre S.E."/>
            <person name="Gramates L.S."/>
            <person name="Zhou P."/>
            <person name="Schroeder A.J."/>
            <person name="Falls K."/>
            <person name="Strelets V."/>
            <person name="Russo S.M."/>
            <person name="Gelbart W.M."/>
            <person name="null"/>
        </authorList>
    </citation>
    <scope>NUCLEOTIDE SEQUENCE [LARGE SCALE GENOMIC DNA]</scope>
    <source>
        <strain evidence="10">Berkeley</strain>
    </source>
</reference>
<feature type="domain" description="WW" evidence="6">
    <location>
        <begin position="71"/>
        <end position="105"/>
    </location>
</feature>
<reference evidence="8 10" key="2">
    <citation type="journal article" date="2002" name="Genome Biol.">
        <title>Finishing a whole-genome shotgun: release 3 of the Drosophila melanogaster euchromatic genome sequence.</title>
        <authorList>
            <person name="Celniker S.E."/>
            <person name="Wheeler D.A."/>
            <person name="Kronmiller B."/>
            <person name="Carlson J.W."/>
            <person name="Halpern A."/>
            <person name="Patel S."/>
            <person name="Adams M."/>
            <person name="Champe M."/>
            <person name="Dugan S.P."/>
            <person name="Frise E."/>
            <person name="Hodgson A."/>
            <person name="George R.A."/>
            <person name="Hoskins R.A."/>
            <person name="Laverty T."/>
            <person name="Muzny D.M."/>
            <person name="Nelson C.R."/>
            <person name="Pacleb J.M."/>
            <person name="Park S."/>
            <person name="Pfeiffer B.D."/>
            <person name="Richards S."/>
            <person name="Sodergren E.J."/>
            <person name="Svirskas R."/>
            <person name="Tabor P.E."/>
            <person name="Wan K."/>
            <person name="Stapleton M."/>
            <person name="Sutton G.G."/>
            <person name="Venter C."/>
            <person name="Weinstock G."/>
            <person name="Scherer S.E."/>
            <person name="Myers E.W."/>
            <person name="Gibbs R.A."/>
            <person name="Rubin G.M."/>
        </authorList>
    </citation>
    <scope>NUCLEOTIDE SEQUENCE [LARGE SCALE GENOMIC DNA]</scope>
    <source>
        <strain evidence="10">Berkeley</strain>
    </source>
</reference>
<dbReference type="AGR" id="FB:FBgn0052845"/>
<dbReference type="PROSITE" id="PS01096">
    <property type="entry name" value="PPIC_PPIASE_1"/>
    <property type="match status" value="1"/>
</dbReference>
<reference evidence="8 10" key="10">
    <citation type="journal article" date="2015" name="G3 (Bethesda)">
        <title>Gene Model Annotations for Drosophila melanogaster: The Rule-Benders.</title>
        <authorList>
            <consortium name="FlyBase Consortium"/>
            <person name="Crosby M.A."/>
            <person name="Gramates L.S."/>
            <person name="Dos Santos G."/>
            <person name="Matthews B.B."/>
            <person name="St Pierre S.E."/>
            <person name="Zhou P."/>
            <person name="Schroeder A.J."/>
            <person name="Falls K."/>
            <person name="Emmert D.B."/>
            <person name="Russo S.M."/>
            <person name="Gelbart W.M."/>
            <person name="null"/>
        </authorList>
    </citation>
    <scope>NUCLEOTIDE SEQUENCE [LARGE SCALE GENOMIC DNA]</scope>
    <source>
        <strain evidence="10">Berkeley</strain>
    </source>
</reference>